<keyword evidence="2" id="KW-0732">Signal</keyword>
<evidence type="ECO:0000313" key="3">
    <source>
        <dbReference type="EMBL" id="ODN79156.1"/>
    </source>
</evidence>
<evidence type="ECO:0000256" key="1">
    <source>
        <dbReference type="SAM" id="MobiDB-lite"/>
    </source>
</evidence>
<feature type="compositionally biased region" description="Low complexity" evidence="1">
    <location>
        <begin position="365"/>
        <end position="383"/>
    </location>
</feature>
<protein>
    <submittedName>
        <fullName evidence="3">Glycoprotein</fullName>
    </submittedName>
</protein>
<dbReference type="OrthoDB" id="2564904at2759"/>
<feature type="chain" id="PRO_5009129410" evidence="2">
    <location>
        <begin position="23"/>
        <end position="410"/>
    </location>
</feature>
<name>A0A1E3HTY1_9TREE</name>
<accession>A0A1E3HTY1</accession>
<comment type="caution">
    <text evidence="3">The sequence shown here is derived from an EMBL/GenBank/DDBJ whole genome shotgun (WGS) entry which is preliminary data.</text>
</comment>
<reference evidence="3 4" key="1">
    <citation type="submission" date="2016-06" db="EMBL/GenBank/DDBJ databases">
        <title>Evolution of pathogenesis and genome organization in the Tremellales.</title>
        <authorList>
            <person name="Cuomo C."/>
            <person name="Litvintseva A."/>
            <person name="Heitman J."/>
            <person name="Chen Y."/>
            <person name="Sun S."/>
            <person name="Springer D."/>
            <person name="Dromer F."/>
            <person name="Young S."/>
            <person name="Zeng Q."/>
            <person name="Chapman S."/>
            <person name="Gujja S."/>
            <person name="Saif S."/>
            <person name="Birren B."/>
        </authorList>
    </citation>
    <scope>NUCLEOTIDE SEQUENCE [LARGE SCALE GENOMIC DNA]</scope>
    <source>
        <strain evidence="3 4">CBS 7118</strain>
    </source>
</reference>
<dbReference type="EMBL" id="AWGH01000046">
    <property type="protein sequence ID" value="ODN79156.1"/>
    <property type="molecule type" value="Genomic_DNA"/>
</dbReference>
<dbReference type="RefSeq" id="XP_019028123.1">
    <property type="nucleotide sequence ID" value="XM_019179887.1"/>
</dbReference>
<organism evidence="3 4">
    <name type="scientific">Cryptococcus wingfieldii CBS 7118</name>
    <dbReference type="NCBI Taxonomy" id="1295528"/>
    <lineage>
        <taxon>Eukaryota</taxon>
        <taxon>Fungi</taxon>
        <taxon>Dikarya</taxon>
        <taxon>Basidiomycota</taxon>
        <taxon>Agaricomycotina</taxon>
        <taxon>Tremellomycetes</taxon>
        <taxon>Tremellales</taxon>
        <taxon>Cryptococcaceae</taxon>
        <taxon>Cryptococcus</taxon>
    </lineage>
</organism>
<feature type="compositionally biased region" description="Polar residues" evidence="1">
    <location>
        <begin position="311"/>
        <end position="324"/>
    </location>
</feature>
<feature type="compositionally biased region" description="Low complexity" evidence="1">
    <location>
        <begin position="325"/>
        <end position="356"/>
    </location>
</feature>
<dbReference type="Proteomes" id="UP000094819">
    <property type="component" value="Unassembled WGS sequence"/>
</dbReference>
<dbReference type="AlphaFoldDB" id="A0A1E3HTY1"/>
<keyword evidence="4" id="KW-1185">Reference proteome</keyword>
<gene>
    <name evidence="3" type="ORF">L198_07906</name>
</gene>
<proteinExistence type="predicted"/>
<evidence type="ECO:0000313" key="4">
    <source>
        <dbReference type="Proteomes" id="UP000094819"/>
    </source>
</evidence>
<feature type="region of interest" description="Disordered" evidence="1">
    <location>
        <begin position="311"/>
        <end position="384"/>
    </location>
</feature>
<dbReference type="GeneID" id="30197117"/>
<feature type="signal peptide" evidence="2">
    <location>
        <begin position="1"/>
        <end position="22"/>
    </location>
</feature>
<evidence type="ECO:0000256" key="2">
    <source>
        <dbReference type="SAM" id="SignalP"/>
    </source>
</evidence>
<sequence length="410" mass="41940">MTLLTLLPLLLALPSTLPSTLAQVTASYPNGPTNPDAPEFYPLGSYVNQTSESRLISLNSVDDFCLWGPPEKGTGVDTEIGTVEPIVVAYCTKPRNGARLIPDGAITGAHFIKTDTYVQVWGFWDGTQVNINQGDEGGELDPHGAENLGNPIGGNATSNVEGRDVFYEEWMSFISYDQFCLRVCTAETNNVTAALQCEHELDVMGCRFVMAIEDFYATNNSFSSCEGEPAAPPGLYPLSNGSTSTFRQRYTGTWSNAEETGMFTVGQTVTPSSVAFYPATSNCVTYPTISNGIDTANYAVTATPSLLVSGSTVAPSSIGTTSQEAPSGISTSSPTTTAAGSGSSAASGAEASDSGSNGSGGGDSGAAASASGSGSSSSASAAGRGRRVEGVVLAGVVGLVGAVIGAATLL</sequence>